<dbReference type="Pfam" id="PF04311">
    <property type="entry name" value="DUF459"/>
    <property type="match status" value="1"/>
</dbReference>
<dbReference type="InterPro" id="IPR007407">
    <property type="entry name" value="DUF459"/>
</dbReference>
<reference evidence="1 2" key="1">
    <citation type="submission" date="2024-07" db="EMBL/GenBank/DDBJ databases">
        <title>Uliginosibacterium flavum JJ3220;KACC:17644.</title>
        <authorList>
            <person name="Kim M.K."/>
        </authorList>
    </citation>
    <scope>NUCLEOTIDE SEQUENCE [LARGE SCALE GENOMIC DNA]</scope>
    <source>
        <strain evidence="1 2">KACC:17644</strain>
    </source>
</reference>
<dbReference type="RefSeq" id="WP_354599088.1">
    <property type="nucleotide sequence ID" value="NZ_JBEWZI010000001.1"/>
</dbReference>
<keyword evidence="2" id="KW-1185">Reference proteome</keyword>
<dbReference type="InterPro" id="IPR036514">
    <property type="entry name" value="SGNH_hydro_sf"/>
</dbReference>
<name>A0ABV2TFC8_9RHOO</name>
<proteinExistence type="predicted"/>
<dbReference type="Gene3D" id="3.40.50.1110">
    <property type="entry name" value="SGNH hydrolase"/>
    <property type="match status" value="1"/>
</dbReference>
<organism evidence="1 2">
    <name type="scientific">Uliginosibacterium flavum</name>
    <dbReference type="NCBI Taxonomy" id="1396831"/>
    <lineage>
        <taxon>Bacteria</taxon>
        <taxon>Pseudomonadati</taxon>
        <taxon>Pseudomonadota</taxon>
        <taxon>Betaproteobacteria</taxon>
        <taxon>Rhodocyclales</taxon>
        <taxon>Zoogloeaceae</taxon>
        <taxon>Uliginosibacterium</taxon>
    </lineage>
</organism>
<protein>
    <submittedName>
        <fullName evidence="1">DUF459 domain-containing protein</fullName>
    </submittedName>
</protein>
<dbReference type="Proteomes" id="UP001549691">
    <property type="component" value="Unassembled WGS sequence"/>
</dbReference>
<evidence type="ECO:0000313" key="1">
    <source>
        <dbReference type="EMBL" id="MET7012624.1"/>
    </source>
</evidence>
<dbReference type="SUPFAM" id="SSF52266">
    <property type="entry name" value="SGNH hydrolase"/>
    <property type="match status" value="1"/>
</dbReference>
<dbReference type="EMBL" id="JBEWZI010000001">
    <property type="protein sequence ID" value="MET7012624.1"/>
    <property type="molecule type" value="Genomic_DNA"/>
</dbReference>
<evidence type="ECO:0000313" key="2">
    <source>
        <dbReference type="Proteomes" id="UP001549691"/>
    </source>
</evidence>
<comment type="caution">
    <text evidence="1">The sequence shown here is derived from an EMBL/GenBank/DDBJ whole genome shotgun (WGS) entry which is preliminary data.</text>
</comment>
<accession>A0ABV2TFC8</accession>
<gene>
    <name evidence="1" type="ORF">ABXR19_00365</name>
</gene>
<sequence length="381" mass="41508">MFLTLLVALLFGALLEVDGLYIWAERLGVGPLREQAVTATAAWKRWLQPLGLGVVRFSVLQAKAELAPLMLGSSTAVPLAEIDLASVGVLPVSVEAAQAPLVRVPMLVSPEAREDFEPELLVTRAPFLPATTQSMPVEAGAGLQVALAGDSMMAVGLAPALSRGLVADKGVRLLRAYRSGTGLARPEVYDWLQQYPQMLGSAQPQLVICALGANDGQNVQVGKKVLEFGSPEWDEFYRARLTAYLDMLLKQQARVLWVGMPVMKERRFAQKMLHMNALVRAELQRYPAVTWLDPNPTLGYADNAFAQYRANEHGKLIKMRADDGIHMTDEGAGYLLVPIRDWLVRTAPLARPLASATSMATPQRLGVPTTSVVEEELGKAF</sequence>